<accession>A0A7M3MEA5</accession>
<sequence>MNVQFLHADPAALQQCRRDLEKAGIISKVFSSVVASVFALAFRGPAVAAVISSYPISGMRCEDFLQLCNNVAPGVPVILWVETEETEPAKLAELSGVYAVLQGPPTPENLIPVLMRVMTMRPIHRLDSLHMI</sequence>
<dbReference type="SUPFAM" id="SSF52172">
    <property type="entry name" value="CheY-like"/>
    <property type="match status" value="1"/>
</dbReference>
<proteinExistence type="predicted"/>
<evidence type="ECO:0000313" key="2">
    <source>
        <dbReference type="Proteomes" id="UP000448292"/>
    </source>
</evidence>
<gene>
    <name evidence="1" type="ORF">DPQ33_10070</name>
</gene>
<dbReference type="InterPro" id="IPR011006">
    <property type="entry name" value="CheY-like_superfamily"/>
</dbReference>
<dbReference type="RefSeq" id="WP_144303088.1">
    <property type="nucleotide sequence ID" value="NZ_QMIE01000008.1"/>
</dbReference>
<evidence type="ECO:0008006" key="3">
    <source>
        <dbReference type="Google" id="ProtNLM"/>
    </source>
</evidence>
<protein>
    <recommendedName>
        <fullName evidence="3">Response regulatory domain-containing protein</fullName>
    </recommendedName>
</protein>
<comment type="caution">
    <text evidence="1">The sequence shown here is derived from an EMBL/GenBank/DDBJ whole genome shotgun (WGS) entry which is preliminary data.</text>
</comment>
<dbReference type="OrthoDB" id="9800897at2"/>
<keyword evidence="2" id="KW-1185">Reference proteome</keyword>
<dbReference type="EMBL" id="QMIE01000008">
    <property type="protein sequence ID" value="TVM17131.1"/>
    <property type="molecule type" value="Genomic_DNA"/>
</dbReference>
<dbReference type="Proteomes" id="UP000448292">
    <property type="component" value="Unassembled WGS sequence"/>
</dbReference>
<evidence type="ECO:0000313" key="1">
    <source>
        <dbReference type="EMBL" id="TVM17131.1"/>
    </source>
</evidence>
<dbReference type="AlphaFoldDB" id="A0A7M3MEA5"/>
<reference evidence="1 2" key="1">
    <citation type="submission" date="2018-06" db="EMBL/GenBank/DDBJ databases">
        <title>Complete genome of Desulfovibrio indonesiensis P37SLT.</title>
        <authorList>
            <person name="Crispim J.S."/>
            <person name="Vidigal P.M.P."/>
            <person name="Silva L.C.F."/>
            <person name="Laguardia C.N."/>
            <person name="Araujo L.C."/>
            <person name="Dias R.S."/>
            <person name="Sousa M.P."/>
            <person name="Paula S.O."/>
            <person name="Silva C."/>
        </authorList>
    </citation>
    <scope>NUCLEOTIDE SEQUENCE [LARGE SCALE GENOMIC DNA]</scope>
    <source>
        <strain evidence="1 2">P37SLT</strain>
    </source>
</reference>
<name>A0A7M3MEA5_9BACT</name>
<organism evidence="1 2">
    <name type="scientific">Oceanidesulfovibrio indonesiensis</name>
    <dbReference type="NCBI Taxonomy" id="54767"/>
    <lineage>
        <taxon>Bacteria</taxon>
        <taxon>Pseudomonadati</taxon>
        <taxon>Thermodesulfobacteriota</taxon>
        <taxon>Desulfovibrionia</taxon>
        <taxon>Desulfovibrionales</taxon>
        <taxon>Desulfovibrionaceae</taxon>
        <taxon>Oceanidesulfovibrio</taxon>
    </lineage>
</organism>